<dbReference type="InterPro" id="IPR001034">
    <property type="entry name" value="DeoR_HTH"/>
</dbReference>
<dbReference type="Pfam" id="PF08279">
    <property type="entry name" value="HTH_11"/>
    <property type="match status" value="1"/>
</dbReference>
<reference evidence="4 5" key="1">
    <citation type="submission" date="2018-06" db="EMBL/GenBank/DDBJ databases">
        <title>Genomic Encyclopedia of Type Strains, Phase III (KMG-III): the genomes of soil and plant-associated and newly described type strains.</title>
        <authorList>
            <person name="Whitman W."/>
        </authorList>
    </citation>
    <scope>NUCLEOTIDE SEQUENCE [LARGE SCALE GENOMIC DNA]</scope>
    <source>
        <strain evidence="4 5">CECT 7730</strain>
    </source>
</reference>
<dbReference type="EMBL" id="QKLW01000002">
    <property type="protein sequence ID" value="PYF83061.1"/>
    <property type="molecule type" value="Genomic_DNA"/>
</dbReference>
<dbReference type="PANTHER" id="PTHR34580">
    <property type="match status" value="1"/>
</dbReference>
<accession>A0A318V5H4</accession>
<evidence type="ECO:0000256" key="1">
    <source>
        <dbReference type="ARBA" id="ARBA00023015"/>
    </source>
</evidence>
<dbReference type="InterPro" id="IPR026881">
    <property type="entry name" value="WYL_dom"/>
</dbReference>
<name>A0A318V5H4_9GAMM</name>
<dbReference type="PROSITE" id="PS51000">
    <property type="entry name" value="HTH_DEOR_2"/>
    <property type="match status" value="1"/>
</dbReference>
<dbReference type="InterPro" id="IPR013196">
    <property type="entry name" value="HTH_11"/>
</dbReference>
<dbReference type="InterPro" id="IPR051534">
    <property type="entry name" value="CBASS_pafABC_assoc_protein"/>
</dbReference>
<protein>
    <submittedName>
        <fullName evidence="4">HTH domain-containing protein</fullName>
    </submittedName>
</protein>
<dbReference type="SUPFAM" id="SSF46785">
    <property type="entry name" value="Winged helix' DNA-binding domain"/>
    <property type="match status" value="1"/>
</dbReference>
<organism evidence="4 5">
    <name type="scientific">Marinomonas alcarazii</name>
    <dbReference type="NCBI Taxonomy" id="491949"/>
    <lineage>
        <taxon>Bacteria</taxon>
        <taxon>Pseudomonadati</taxon>
        <taxon>Pseudomonadota</taxon>
        <taxon>Gammaproteobacteria</taxon>
        <taxon>Oceanospirillales</taxon>
        <taxon>Oceanospirillaceae</taxon>
        <taxon>Marinomonas</taxon>
    </lineage>
</organism>
<dbReference type="Pfam" id="PF13280">
    <property type="entry name" value="WYL"/>
    <property type="match status" value="1"/>
</dbReference>
<evidence type="ECO:0000313" key="5">
    <source>
        <dbReference type="Proteomes" id="UP000247551"/>
    </source>
</evidence>
<dbReference type="Proteomes" id="UP000247551">
    <property type="component" value="Unassembled WGS sequence"/>
</dbReference>
<feature type="domain" description="HTH deoR-type" evidence="3">
    <location>
        <begin position="9"/>
        <end position="67"/>
    </location>
</feature>
<dbReference type="RefSeq" id="WP_110573134.1">
    <property type="nucleotide sequence ID" value="NZ_QKLW01000002.1"/>
</dbReference>
<dbReference type="Gene3D" id="1.10.10.10">
    <property type="entry name" value="Winged helix-like DNA-binding domain superfamily/Winged helix DNA-binding domain"/>
    <property type="match status" value="1"/>
</dbReference>
<dbReference type="PANTHER" id="PTHR34580:SF1">
    <property type="entry name" value="PROTEIN PAFC"/>
    <property type="match status" value="1"/>
</dbReference>
<dbReference type="AlphaFoldDB" id="A0A318V5H4"/>
<keyword evidence="2" id="KW-0804">Transcription</keyword>
<evidence type="ECO:0000313" key="4">
    <source>
        <dbReference type="EMBL" id="PYF83061.1"/>
    </source>
</evidence>
<evidence type="ECO:0000259" key="3">
    <source>
        <dbReference type="PROSITE" id="PS51000"/>
    </source>
</evidence>
<gene>
    <name evidence="4" type="ORF">DFP75_102151</name>
</gene>
<dbReference type="InterPro" id="IPR036390">
    <property type="entry name" value="WH_DNA-bd_sf"/>
</dbReference>
<keyword evidence="5" id="KW-1185">Reference proteome</keyword>
<dbReference type="InterPro" id="IPR036388">
    <property type="entry name" value="WH-like_DNA-bd_sf"/>
</dbReference>
<dbReference type="GO" id="GO:0003700">
    <property type="term" value="F:DNA-binding transcription factor activity"/>
    <property type="evidence" value="ECO:0007669"/>
    <property type="project" value="InterPro"/>
</dbReference>
<dbReference type="PROSITE" id="PS52050">
    <property type="entry name" value="WYL"/>
    <property type="match status" value="1"/>
</dbReference>
<proteinExistence type="predicted"/>
<keyword evidence="1" id="KW-0805">Transcription regulation</keyword>
<sequence length="248" mass="28701">MNRSNAKDRLDRLEQLTAILKSEDALTTKTIAAELNVSERTLFRDIGVLRERGLPIEADKGRGGGIKLHRNWGAGRLSLENQEMIDLLISLAIAESMGPTLFMGNINTVRHKLMASFSPKQKDKIHQLRQRIHIGEQASPDVLQSFSMKKHETNATIETLHTAFLFNQRLSIVYHDFHDQETQREIEAHYLYLGFPVWYLLAWDHLRNDVRIFRYDRIKKADILPQEFTLRPLKDFNAILTKQNVSTL</sequence>
<evidence type="ECO:0000256" key="2">
    <source>
        <dbReference type="ARBA" id="ARBA00023163"/>
    </source>
</evidence>
<comment type="caution">
    <text evidence="4">The sequence shown here is derived from an EMBL/GenBank/DDBJ whole genome shotgun (WGS) entry which is preliminary data.</text>
</comment>